<dbReference type="GeneID" id="129927689"/>
<dbReference type="OrthoDB" id="6132230at2759"/>
<keyword evidence="1" id="KW-0732">Signal</keyword>
<accession>A0A9W3B2Y0</accession>
<evidence type="ECO:0000256" key="1">
    <source>
        <dbReference type="SAM" id="SignalP"/>
    </source>
</evidence>
<evidence type="ECO:0000313" key="2">
    <source>
        <dbReference type="Proteomes" id="UP001165740"/>
    </source>
</evidence>
<dbReference type="Proteomes" id="UP001165740">
    <property type="component" value="Chromosome 8"/>
</dbReference>
<gene>
    <name evidence="3" type="primary">LOC129927689</name>
</gene>
<keyword evidence="2" id="KW-1185">Reference proteome</keyword>
<protein>
    <submittedName>
        <fullName evidence="3">Uncharacterized protein LOC129927689</fullName>
    </submittedName>
</protein>
<proteinExistence type="predicted"/>
<evidence type="ECO:0000313" key="3">
    <source>
        <dbReference type="RefSeq" id="XP_055893824.1"/>
    </source>
</evidence>
<reference evidence="3" key="1">
    <citation type="submission" date="2025-08" db="UniProtKB">
        <authorList>
            <consortium name="RefSeq"/>
        </authorList>
    </citation>
    <scope>IDENTIFICATION</scope>
</reference>
<feature type="chain" id="PRO_5040759810" evidence="1">
    <location>
        <begin position="28"/>
        <end position="138"/>
    </location>
</feature>
<sequence length="138" mass="15667">MFGKFTMTTIFLIFLCLAVCFVQQAEGLVGMNCNETSQCEPGECCQKLNQVMVVSRRFADFFGQEKPKLPGVCAQYKRLGATCFTFDKRNGYCDCEPGTECQTHKLTLKNRRFSRSLPQWSVMKCSKTETPTKITELS</sequence>
<feature type="signal peptide" evidence="1">
    <location>
        <begin position="1"/>
        <end position="27"/>
    </location>
</feature>
<name>A0A9W3B2Y0_BIOGL</name>
<dbReference type="AlphaFoldDB" id="A0A9W3B2Y0"/>
<dbReference type="Gene3D" id="2.10.80.10">
    <property type="entry name" value="Lipase, subunit A"/>
    <property type="match status" value="1"/>
</dbReference>
<organism evidence="2 3">
    <name type="scientific">Biomphalaria glabrata</name>
    <name type="common">Bloodfluke planorb</name>
    <name type="synonym">Freshwater snail</name>
    <dbReference type="NCBI Taxonomy" id="6526"/>
    <lineage>
        <taxon>Eukaryota</taxon>
        <taxon>Metazoa</taxon>
        <taxon>Spiralia</taxon>
        <taxon>Lophotrochozoa</taxon>
        <taxon>Mollusca</taxon>
        <taxon>Gastropoda</taxon>
        <taxon>Heterobranchia</taxon>
        <taxon>Euthyneura</taxon>
        <taxon>Panpulmonata</taxon>
        <taxon>Hygrophila</taxon>
        <taxon>Lymnaeoidea</taxon>
        <taxon>Planorbidae</taxon>
        <taxon>Biomphalaria</taxon>
    </lineage>
</organism>
<dbReference type="RefSeq" id="XP_055893824.1">
    <property type="nucleotide sequence ID" value="XM_056037849.1"/>
</dbReference>